<protein>
    <submittedName>
        <fullName evidence="8">Bifunctional phosphatase PAP2/diacylglycerol kinase family protein</fullName>
    </submittedName>
</protein>
<comment type="subcellular location">
    <subcellularLocation>
        <location evidence="1">Cell membrane</location>
        <topology evidence="1">Multi-pass membrane protein</topology>
    </subcellularLocation>
</comment>
<dbReference type="Proteomes" id="UP001501532">
    <property type="component" value="Unassembled WGS sequence"/>
</dbReference>
<dbReference type="Pfam" id="PF00781">
    <property type="entry name" value="DAGK_cat"/>
    <property type="match status" value="1"/>
</dbReference>
<keyword evidence="4" id="KW-0378">Hydrolase</keyword>
<accession>A0ABP6LMD8</accession>
<evidence type="ECO:0000256" key="2">
    <source>
        <dbReference type="ARBA" id="ARBA00022475"/>
    </source>
</evidence>
<dbReference type="RefSeq" id="WP_234516109.1">
    <property type="nucleotide sequence ID" value="NZ_BAAAUF010000020.1"/>
</dbReference>
<dbReference type="SMART" id="SM00014">
    <property type="entry name" value="acidPPc"/>
    <property type="match status" value="1"/>
</dbReference>
<dbReference type="PANTHER" id="PTHR14969:SF62">
    <property type="entry name" value="DECAPRENYLPHOSPHORYL-5-PHOSPHORIBOSE PHOSPHATASE RV3807C-RELATED"/>
    <property type="match status" value="1"/>
</dbReference>
<keyword evidence="5" id="KW-1133">Transmembrane helix</keyword>
<dbReference type="InterPro" id="IPR036938">
    <property type="entry name" value="PAP2/HPO_sf"/>
</dbReference>
<dbReference type="Gene3D" id="1.20.144.10">
    <property type="entry name" value="Phosphatidic acid phosphatase type 2/haloperoxidase"/>
    <property type="match status" value="1"/>
</dbReference>
<dbReference type="InterPro" id="IPR000326">
    <property type="entry name" value="PAP2/HPO"/>
</dbReference>
<dbReference type="SMART" id="SM00046">
    <property type="entry name" value="DAGKc"/>
    <property type="match status" value="1"/>
</dbReference>
<feature type="domain" description="DAGKc" evidence="7">
    <location>
        <begin position="242"/>
        <end position="320"/>
    </location>
</feature>
<name>A0ABP6LMD8_9ACTN</name>
<evidence type="ECO:0000256" key="5">
    <source>
        <dbReference type="ARBA" id="ARBA00022989"/>
    </source>
</evidence>
<keyword evidence="8" id="KW-0418">Kinase</keyword>
<reference evidence="9" key="1">
    <citation type="journal article" date="2019" name="Int. J. Syst. Evol. Microbiol.">
        <title>The Global Catalogue of Microorganisms (GCM) 10K type strain sequencing project: providing services to taxonomists for standard genome sequencing and annotation.</title>
        <authorList>
            <consortium name="The Broad Institute Genomics Platform"/>
            <consortium name="The Broad Institute Genome Sequencing Center for Infectious Disease"/>
            <person name="Wu L."/>
            <person name="Ma J."/>
        </authorList>
    </citation>
    <scope>NUCLEOTIDE SEQUENCE [LARGE SCALE GENOMIC DNA]</scope>
    <source>
        <strain evidence="9">JCM 9091</strain>
    </source>
</reference>
<dbReference type="CDD" id="cd01610">
    <property type="entry name" value="PAP2_like"/>
    <property type="match status" value="1"/>
</dbReference>
<dbReference type="PROSITE" id="PS50146">
    <property type="entry name" value="DAGK"/>
    <property type="match status" value="1"/>
</dbReference>
<keyword evidence="6" id="KW-0472">Membrane</keyword>
<keyword evidence="2" id="KW-1003">Cell membrane</keyword>
<dbReference type="InterPro" id="IPR017438">
    <property type="entry name" value="ATP-NAD_kinase_N"/>
</dbReference>
<dbReference type="GO" id="GO:0016301">
    <property type="term" value="F:kinase activity"/>
    <property type="evidence" value="ECO:0007669"/>
    <property type="project" value="UniProtKB-KW"/>
</dbReference>
<comment type="caution">
    <text evidence="8">The sequence shown here is derived from an EMBL/GenBank/DDBJ whole genome shotgun (WGS) entry which is preliminary data.</text>
</comment>
<dbReference type="SUPFAM" id="SSF111331">
    <property type="entry name" value="NAD kinase/diacylglycerol kinase-like"/>
    <property type="match status" value="1"/>
</dbReference>
<evidence type="ECO:0000313" key="8">
    <source>
        <dbReference type="EMBL" id="GAA3044766.1"/>
    </source>
</evidence>
<dbReference type="InterPro" id="IPR001206">
    <property type="entry name" value="Diacylglycerol_kinase_cat_dom"/>
</dbReference>
<evidence type="ECO:0000256" key="1">
    <source>
        <dbReference type="ARBA" id="ARBA00004651"/>
    </source>
</evidence>
<evidence type="ECO:0000256" key="3">
    <source>
        <dbReference type="ARBA" id="ARBA00022692"/>
    </source>
</evidence>
<dbReference type="InterPro" id="IPR016064">
    <property type="entry name" value="NAD/diacylglycerol_kinase_sf"/>
</dbReference>
<keyword evidence="9" id="KW-1185">Reference proteome</keyword>
<evidence type="ECO:0000313" key="9">
    <source>
        <dbReference type="Proteomes" id="UP001501532"/>
    </source>
</evidence>
<evidence type="ECO:0000256" key="6">
    <source>
        <dbReference type="ARBA" id="ARBA00023136"/>
    </source>
</evidence>
<keyword evidence="8" id="KW-0808">Transferase</keyword>
<evidence type="ECO:0000256" key="4">
    <source>
        <dbReference type="ARBA" id="ARBA00022801"/>
    </source>
</evidence>
<evidence type="ECO:0000259" key="7">
    <source>
        <dbReference type="PROSITE" id="PS50146"/>
    </source>
</evidence>
<sequence length="523" mass="55132">MRFLGELDQRLFTRVATARLPGADPALTRLSRSADHGRLWLGAAAGLAALGGPTARRAALRGAGSLALASLTVNTVVKWTARRPRPLLDPVPAVRHLLRQPRTTSFPSGHSASAAAFATGVALESTRYGTLIAPVAAAVAFSRVYVGVHYPGDVLAGTMIGIGAAVLTCRWWPPRQVNPQRERPPAAAPALPGGDGLVVFVNTGSGPPAAPLPASTLLTELLPRAELVECAPDDDFGVLLDRAVRRALARGGALGVHGGDGTVNAVARAAARHGLALAVFPGGTLNHFALDVGVPHVEDTAAAVVRGEAVAVDVGVAAPLVAPAADADTAATVPVEFLNTFGIGLYPELVRQRERLEPRLGKWPATTVALIRVLRTAKPAELRLDGRPRRLWLLFAGNGRYLPDGFAPAYRPRLDDGLLDLRLIDGSHRLARTRVVLSALAGTLGRSRVYVAERVPEVRIENLRGTDTCAYDGEVLPAPGALRLAKRNRALVVYRPAVPGNEIAQQARLAALVARYRGRQRGG</sequence>
<organism evidence="8 9">
    <name type="scientific">Streptomyces glomeratus</name>
    <dbReference type="NCBI Taxonomy" id="284452"/>
    <lineage>
        <taxon>Bacteria</taxon>
        <taxon>Bacillati</taxon>
        <taxon>Actinomycetota</taxon>
        <taxon>Actinomycetes</taxon>
        <taxon>Kitasatosporales</taxon>
        <taxon>Streptomycetaceae</taxon>
        <taxon>Streptomyces</taxon>
    </lineage>
</organism>
<dbReference type="PANTHER" id="PTHR14969">
    <property type="entry name" value="SPHINGOSINE-1-PHOSPHATE PHOSPHOHYDROLASE"/>
    <property type="match status" value="1"/>
</dbReference>
<dbReference type="Pfam" id="PF01569">
    <property type="entry name" value="PAP2"/>
    <property type="match status" value="1"/>
</dbReference>
<gene>
    <name evidence="8" type="ORF">GCM10010448_29510</name>
</gene>
<dbReference type="EMBL" id="BAAAUF010000020">
    <property type="protein sequence ID" value="GAA3044766.1"/>
    <property type="molecule type" value="Genomic_DNA"/>
</dbReference>
<dbReference type="Gene3D" id="3.40.50.10330">
    <property type="entry name" value="Probable inorganic polyphosphate/atp-NAD kinase, domain 1"/>
    <property type="match status" value="1"/>
</dbReference>
<proteinExistence type="predicted"/>
<dbReference type="SUPFAM" id="SSF48317">
    <property type="entry name" value="Acid phosphatase/Vanadium-dependent haloperoxidase"/>
    <property type="match status" value="1"/>
</dbReference>
<keyword evidence="3" id="KW-0812">Transmembrane</keyword>
<dbReference type="Gene3D" id="2.60.200.40">
    <property type="match status" value="1"/>
</dbReference>